<dbReference type="GO" id="GO:0006351">
    <property type="term" value="P:DNA-templated transcription"/>
    <property type="evidence" value="ECO:0007669"/>
    <property type="project" value="InterPro"/>
</dbReference>
<dbReference type="PANTHER" id="PTHR30319:SF1">
    <property type="entry name" value="TRANSCRIPTIONAL REPRESSOR PAAX"/>
    <property type="match status" value="1"/>
</dbReference>
<gene>
    <name evidence="3" type="primary">paaX</name>
    <name evidence="3" type="ORF">TRP8649_03760</name>
</gene>
<evidence type="ECO:0000259" key="2">
    <source>
        <dbReference type="Pfam" id="PF08223"/>
    </source>
</evidence>
<dbReference type="PANTHER" id="PTHR30319">
    <property type="entry name" value="PHENYLACETIC ACID REGULATOR-RELATED TRANSCRIPTIONAL REPRESSOR"/>
    <property type="match status" value="1"/>
</dbReference>
<dbReference type="Proteomes" id="UP000225972">
    <property type="component" value="Unassembled WGS sequence"/>
</dbReference>
<evidence type="ECO:0000313" key="3">
    <source>
        <dbReference type="EMBL" id="SMX29623.1"/>
    </source>
</evidence>
<sequence length="264" mass="28553">MDPLQPLIDNLLSDGRPRVWSLVITVFGDSVQHRGGRIAAVRLNRLLGRVGIESGALRTALSRLSRDGWVEGRKVGRTSSYSLTKTGLAEFGPATAQIYAPPPDLAEEVWTFGTTARPNALKVAGGWLSPGASSGRGFQITGSLGAHSAAEIWDNLDSDHAEALQKMAHDLSALAGLDLPPLEAAAARTLLIHRWRRLVLRFPTVPAELFPASFPVKNLHEAVAQTYARLSPAAEQWLDQGEGDMIAMPSASEPWEHRFQTAVN</sequence>
<accession>A0A238JGU6</accession>
<evidence type="ECO:0000259" key="1">
    <source>
        <dbReference type="Pfam" id="PF07848"/>
    </source>
</evidence>
<keyword evidence="4" id="KW-1185">Reference proteome</keyword>
<dbReference type="SUPFAM" id="SSF46785">
    <property type="entry name" value="Winged helix' DNA-binding domain"/>
    <property type="match status" value="1"/>
</dbReference>
<dbReference type="InterPro" id="IPR036388">
    <property type="entry name" value="WH-like_DNA-bd_sf"/>
</dbReference>
<dbReference type="EMBL" id="FXXP01000003">
    <property type="protein sequence ID" value="SMX29623.1"/>
    <property type="molecule type" value="Genomic_DNA"/>
</dbReference>
<protein>
    <submittedName>
        <fullName evidence="3">Transcriptional repressor PaaX</fullName>
    </submittedName>
</protein>
<dbReference type="Gene3D" id="1.20.58.1460">
    <property type="match status" value="1"/>
</dbReference>
<feature type="domain" description="Transcriptional repressor PaaX-like N-terminal" evidence="1">
    <location>
        <begin position="20"/>
        <end position="86"/>
    </location>
</feature>
<dbReference type="Pfam" id="PF07848">
    <property type="entry name" value="PaaX"/>
    <property type="match status" value="1"/>
</dbReference>
<dbReference type="AlphaFoldDB" id="A0A238JGU6"/>
<feature type="domain" description="Transcriptional repressor PaaX-like C-terminal" evidence="2">
    <location>
        <begin position="160"/>
        <end position="239"/>
    </location>
</feature>
<dbReference type="InterPro" id="IPR011965">
    <property type="entry name" value="PaaX_trns_reg"/>
</dbReference>
<dbReference type="RefSeq" id="WP_099248081.1">
    <property type="nucleotide sequence ID" value="NZ_FXXP01000003.1"/>
</dbReference>
<evidence type="ECO:0000313" key="4">
    <source>
        <dbReference type="Proteomes" id="UP000225972"/>
    </source>
</evidence>
<dbReference type="Gene3D" id="1.10.10.10">
    <property type="entry name" value="Winged helix-like DNA-binding domain superfamily/Winged helix DNA-binding domain"/>
    <property type="match status" value="1"/>
</dbReference>
<dbReference type="InterPro" id="IPR036390">
    <property type="entry name" value="WH_DNA-bd_sf"/>
</dbReference>
<organism evidence="3 4">
    <name type="scientific">Pelagimonas phthalicica</name>
    <dbReference type="NCBI Taxonomy" id="1037362"/>
    <lineage>
        <taxon>Bacteria</taxon>
        <taxon>Pseudomonadati</taxon>
        <taxon>Pseudomonadota</taxon>
        <taxon>Alphaproteobacteria</taxon>
        <taxon>Rhodobacterales</taxon>
        <taxon>Roseobacteraceae</taxon>
        <taxon>Pelagimonas</taxon>
    </lineage>
</organism>
<dbReference type="PIRSF" id="PIRSF020623">
    <property type="entry name" value="PaaX"/>
    <property type="match status" value="1"/>
</dbReference>
<dbReference type="Pfam" id="PF08223">
    <property type="entry name" value="PaaX_C"/>
    <property type="match status" value="1"/>
</dbReference>
<name>A0A238JGU6_9RHOB</name>
<dbReference type="InterPro" id="IPR013225">
    <property type="entry name" value="PaaX_C"/>
</dbReference>
<dbReference type="OrthoDB" id="2270427at2"/>
<proteinExistence type="predicted"/>
<reference evidence="4" key="1">
    <citation type="submission" date="2017-05" db="EMBL/GenBank/DDBJ databases">
        <authorList>
            <person name="Rodrigo-Torres L."/>
            <person name="Arahal R. D."/>
            <person name="Lucena T."/>
        </authorList>
    </citation>
    <scope>NUCLEOTIDE SEQUENCE [LARGE SCALE GENOMIC DNA]</scope>
    <source>
        <strain evidence="4">CECT 8649</strain>
    </source>
</reference>
<dbReference type="InterPro" id="IPR012906">
    <property type="entry name" value="PaaX-like_N"/>
</dbReference>